<feature type="domain" description="Phage conserved hypothetical protein C-terminal" evidence="2">
    <location>
        <begin position="151"/>
        <end position="222"/>
    </location>
</feature>
<dbReference type="AlphaFoldDB" id="A0A8H9EQJ4"/>
<reference evidence="3 4" key="1">
    <citation type="submission" date="2018-11" db="EMBL/GenBank/DDBJ databases">
        <authorList>
            <consortium name="Veterinary Laboratory Investigation and Response Network"/>
        </authorList>
    </citation>
    <scope>NUCLEOTIDE SEQUENCE [LARGE SCALE GENOMIC DNA]</scope>
    <source>
        <strain evidence="3 4">SPSE-18-VL-LA-PA-Ryan-0021</strain>
    </source>
</reference>
<dbReference type="NCBIfam" id="TIGR02220">
    <property type="entry name" value="phg_TIGR02220"/>
    <property type="match status" value="1"/>
</dbReference>
<evidence type="ECO:0000259" key="2">
    <source>
        <dbReference type="Pfam" id="PF09524"/>
    </source>
</evidence>
<keyword evidence="4" id="KW-1185">Reference proteome</keyword>
<evidence type="ECO:0000256" key="1">
    <source>
        <dbReference type="SAM" id="MobiDB-lite"/>
    </source>
</evidence>
<evidence type="ECO:0000313" key="4">
    <source>
        <dbReference type="Proteomes" id="UP000600220"/>
    </source>
</evidence>
<accession>A0A8H9EQJ4</accession>
<organism evidence="3 4">
    <name type="scientific">Staphylococcus pseudintermedius</name>
    <dbReference type="NCBI Taxonomy" id="283734"/>
    <lineage>
        <taxon>Bacteria</taxon>
        <taxon>Bacillati</taxon>
        <taxon>Bacillota</taxon>
        <taxon>Bacilli</taxon>
        <taxon>Bacillales</taxon>
        <taxon>Staphylococcaceae</taxon>
        <taxon>Staphylococcus</taxon>
        <taxon>Staphylococcus intermedius group</taxon>
    </lineage>
</organism>
<proteinExistence type="predicted"/>
<sequence length="245" mass="28561">MATFRVYKESGNFVTVHKDFIHDSNISWKAKGILLYLLSRPDNWQIYETELKKHATDGRDSLRTGIKELEEAGYIHRTRIRDERGCFKEYEYHVFELPNQVGKSHLGYTQLGKSHLGKPDTTNNNSTNNNLTNNDGNILSGNPTAYPYRDVINYLNKQTGKQYKSTTKKNQTVIRARTDEGFTLDDFKKVIDNKVAEWKGTDMEKYLRPETLFGTKFEGYLNQTPKLSGVDQLERMKYDMSYWEE</sequence>
<dbReference type="InterPro" id="IPR053162">
    <property type="entry name" value="DnaD"/>
</dbReference>
<dbReference type="RefSeq" id="WP_316678946.1">
    <property type="nucleotide sequence ID" value="NZ_JAQSTS010000041.1"/>
</dbReference>
<name>A0A8H9EQJ4_STAPS</name>
<dbReference type="PANTHER" id="PTHR37293:SF9">
    <property type="entry name" value="PHI ETA ORF 22-LIKE PROTEIN"/>
    <property type="match status" value="1"/>
</dbReference>
<protein>
    <submittedName>
        <fullName evidence="3">Replication protein</fullName>
    </submittedName>
</protein>
<dbReference type="SUPFAM" id="SSF46785">
    <property type="entry name" value="Winged helix' DNA-binding domain"/>
    <property type="match status" value="1"/>
</dbReference>
<dbReference type="InterPro" id="IPR011741">
    <property type="entry name" value="Phg_2220_C"/>
</dbReference>
<dbReference type="InterPro" id="IPR036390">
    <property type="entry name" value="WH_DNA-bd_sf"/>
</dbReference>
<comment type="caution">
    <text evidence="3">The sequence shown here is derived from an EMBL/GenBank/DDBJ whole genome shotgun (WGS) entry which is preliminary data.</text>
</comment>
<gene>
    <name evidence="3" type="ORF">EGV54_11545</name>
</gene>
<evidence type="ECO:0000313" key="3">
    <source>
        <dbReference type="EMBL" id="EGQ4385691.1"/>
    </source>
</evidence>
<dbReference type="Proteomes" id="UP000600220">
    <property type="component" value="Unassembled WGS sequence"/>
</dbReference>
<dbReference type="EMBL" id="AAXKXX010000022">
    <property type="protein sequence ID" value="EGQ4385691.1"/>
    <property type="molecule type" value="Genomic_DNA"/>
</dbReference>
<feature type="region of interest" description="Disordered" evidence="1">
    <location>
        <begin position="110"/>
        <end position="142"/>
    </location>
</feature>
<dbReference type="PANTHER" id="PTHR37293">
    <property type="entry name" value="PHAGE REPLICATION PROTEIN-RELATED"/>
    <property type="match status" value="1"/>
</dbReference>
<dbReference type="Pfam" id="PF09524">
    <property type="entry name" value="Phg_2220_C"/>
    <property type="match status" value="1"/>
</dbReference>
<feature type="compositionally biased region" description="Low complexity" evidence="1">
    <location>
        <begin position="121"/>
        <end position="134"/>
    </location>
</feature>